<accession>A0A6G6AD15</accession>
<protein>
    <submittedName>
        <fullName evidence="1">F-box and FNIp repeat-containing protein</fullName>
    </submittedName>
</protein>
<dbReference type="PANTHER" id="PTHR13318">
    <property type="entry name" value="PARTNER OF PAIRED, ISOFORM B-RELATED"/>
    <property type="match status" value="1"/>
</dbReference>
<dbReference type="EMBL" id="MN175499">
    <property type="protein sequence ID" value="QID06291.1"/>
    <property type="molecule type" value="Genomic_DNA"/>
</dbReference>
<reference evidence="1" key="1">
    <citation type="submission" date="2019-07" db="EMBL/GenBank/DDBJ databases">
        <title>The discovery of a new lineage B mimivirus raises questions about particles surface fibrils.</title>
        <authorList>
            <person name="Silva L.K.S."/>
            <person name="Rodrigues R.A.L."/>
            <person name="Andrade A.C.S.P."/>
            <person name="Hikida H."/>
            <person name="Andreani J."/>
            <person name="Levasseur A."/>
            <person name="La Scola B."/>
            <person name="Abrahao J.S."/>
        </authorList>
    </citation>
    <scope>NUCLEOTIDE SEQUENCE</scope>
    <source>
        <strain evidence="1">B60</strain>
    </source>
</reference>
<sequence length="517" mass="60173">MLHLLPYELLLQIITYFNYYNFCNTLRLNKCLRNIILEMIGNYPKSFSFNLKKSNIIKINLSLVKNVKYLNLSHTNVSDDHLQSLSDIYELNLKKCNNITGTGFKYLNNLKKINISWCRKLKSSELQYLKNVVKINLSRSNINDEGIKYLIFNNAEVDNLIPQNNIKQINLSNTNITNDSIKFLSEIPIIKINYCPHIDASCLEYLSTVKSLSIRLTHDRNTNLCENLKHLKNIERLKLNTSFLTGQHLKYLNNLKVLDAQNSRIEFKDIDFLNKLEYLSMRFNDYLDHFDAIHFKNLRVLKLPHCQGINDNCLKNLGGLKKINIKRCLEITDSGLESLSNIPDVNISGCLNITDKGLKSLKNVKKLNIRYCYGISNEGLKYLENVEKIKIGYHDMYDITIIEYDHATDDEILYCDKVKNSSQNISDLGLSYLNNITILKLKKCNSITDEGLLYFKNIKKLELKYCNNIKGKFMKNFKNTNIKIFGNNIKREYLKAVPNIKCFKKNILENILQYDCN</sequence>
<dbReference type="SMART" id="SM00367">
    <property type="entry name" value="LRR_CC"/>
    <property type="match status" value="4"/>
</dbReference>
<dbReference type="InterPro" id="IPR001611">
    <property type="entry name" value="Leu-rich_rpt"/>
</dbReference>
<dbReference type="GO" id="GO:0031146">
    <property type="term" value="P:SCF-dependent proteasomal ubiquitin-dependent protein catabolic process"/>
    <property type="evidence" value="ECO:0007669"/>
    <property type="project" value="TreeGrafter"/>
</dbReference>
<proteinExistence type="predicted"/>
<dbReference type="Gene3D" id="3.80.10.10">
    <property type="entry name" value="Ribonuclease Inhibitor"/>
    <property type="match status" value="5"/>
</dbReference>
<dbReference type="InterPro" id="IPR006553">
    <property type="entry name" value="Leu-rich_rpt_Cys-con_subtyp"/>
</dbReference>
<organism evidence="1">
    <name type="scientific">Borely moumouvirus</name>
    <dbReference type="NCBI Taxonomy" id="2712067"/>
    <lineage>
        <taxon>Viruses</taxon>
        <taxon>Varidnaviria</taxon>
        <taxon>Bamfordvirae</taxon>
        <taxon>Nucleocytoviricota</taxon>
        <taxon>Megaviricetes</taxon>
        <taxon>Imitervirales</taxon>
        <taxon>Mimiviridae</taxon>
        <taxon>Megamimivirinae</taxon>
        <taxon>Moumouvirus</taxon>
    </lineage>
</organism>
<dbReference type="SUPFAM" id="SSF52047">
    <property type="entry name" value="RNI-like"/>
    <property type="match status" value="1"/>
</dbReference>
<evidence type="ECO:0000313" key="1">
    <source>
        <dbReference type="EMBL" id="QID06291.1"/>
    </source>
</evidence>
<dbReference type="Pfam" id="PF13516">
    <property type="entry name" value="LRR_6"/>
    <property type="match status" value="2"/>
</dbReference>
<name>A0A6G6AD15_9VIRU</name>
<dbReference type="GO" id="GO:0019005">
    <property type="term" value="C:SCF ubiquitin ligase complex"/>
    <property type="evidence" value="ECO:0007669"/>
    <property type="project" value="TreeGrafter"/>
</dbReference>
<dbReference type="InterPro" id="IPR032675">
    <property type="entry name" value="LRR_dom_sf"/>
</dbReference>